<dbReference type="InterPro" id="IPR009000">
    <property type="entry name" value="Transl_B-barrel_sf"/>
</dbReference>
<dbReference type="InterPro" id="IPR000640">
    <property type="entry name" value="EFG_V-like"/>
</dbReference>
<dbReference type="GO" id="GO:0003746">
    <property type="term" value="F:translation elongation factor activity"/>
    <property type="evidence" value="ECO:0007669"/>
    <property type="project" value="UniProtKB-KW"/>
</dbReference>
<dbReference type="InterPro" id="IPR041095">
    <property type="entry name" value="EFG_II"/>
</dbReference>
<dbReference type="FunFam" id="3.30.230.10:FF:000006">
    <property type="entry name" value="Translation elongation factor 2"/>
    <property type="match status" value="1"/>
</dbReference>
<dbReference type="FunFam" id="3.30.70.240:FF:000003">
    <property type="entry name" value="Translation elongation factor 2"/>
    <property type="match status" value="1"/>
</dbReference>
<dbReference type="FunFam" id="3.30.70.870:FF:000002">
    <property type="entry name" value="Translation elongation factor 2"/>
    <property type="match status" value="1"/>
</dbReference>
<dbReference type="GO" id="GO:0003924">
    <property type="term" value="F:GTPase activity"/>
    <property type="evidence" value="ECO:0007669"/>
    <property type="project" value="InterPro"/>
</dbReference>
<dbReference type="FunFam" id="2.40.30.10:FF:000010">
    <property type="entry name" value="Translation elongation factor 2"/>
    <property type="match status" value="1"/>
</dbReference>
<dbReference type="InterPro" id="IPR005225">
    <property type="entry name" value="Small_GTP-bd"/>
</dbReference>
<reference evidence="9" key="2">
    <citation type="submission" date="2025-09" db="UniProtKB">
        <authorList>
            <consortium name="Ensembl"/>
        </authorList>
    </citation>
    <scope>IDENTIFICATION</scope>
</reference>
<dbReference type="PANTHER" id="PTHR42908:SF29">
    <property type="entry name" value="ELONGATION FACTOR 2B-RELATED"/>
    <property type="match status" value="1"/>
</dbReference>
<dbReference type="InterPro" id="IPR035647">
    <property type="entry name" value="EFG_III/V"/>
</dbReference>
<dbReference type="CDD" id="cd01681">
    <property type="entry name" value="aeEF2_snRNP_like_IV"/>
    <property type="match status" value="1"/>
</dbReference>
<dbReference type="InterPro" id="IPR004161">
    <property type="entry name" value="EFTu-like_2"/>
</dbReference>
<evidence type="ECO:0000313" key="9">
    <source>
        <dbReference type="Ensembl" id="ENSOKIP00005115243.1"/>
    </source>
</evidence>
<dbReference type="GO" id="GO:0043022">
    <property type="term" value="F:ribosome binding"/>
    <property type="evidence" value="ECO:0007669"/>
    <property type="project" value="TreeGrafter"/>
</dbReference>
<protein>
    <submittedName>
        <fullName evidence="9">Eukaryotic translation elongation factor 2b</fullName>
    </submittedName>
</protein>
<dbReference type="SMART" id="SM00889">
    <property type="entry name" value="EFG_IV"/>
    <property type="match status" value="1"/>
</dbReference>
<keyword evidence="10" id="KW-1185">Reference proteome</keyword>
<dbReference type="Gene3D" id="2.40.30.10">
    <property type="entry name" value="Translation factors"/>
    <property type="match status" value="1"/>
</dbReference>
<dbReference type="GO" id="GO:0005525">
    <property type="term" value="F:GTP binding"/>
    <property type="evidence" value="ECO:0007669"/>
    <property type="project" value="UniProtKB-KW"/>
</dbReference>
<dbReference type="Pfam" id="PF00009">
    <property type="entry name" value="GTP_EFTU"/>
    <property type="match status" value="1"/>
</dbReference>
<dbReference type="Proteomes" id="UP000694557">
    <property type="component" value="Unassembled WGS sequence"/>
</dbReference>
<dbReference type="Pfam" id="PF03764">
    <property type="entry name" value="EFG_IV"/>
    <property type="match status" value="1"/>
</dbReference>
<dbReference type="Pfam" id="PF03144">
    <property type="entry name" value="GTP_EFTU_D2"/>
    <property type="match status" value="1"/>
</dbReference>
<comment type="catalytic activity">
    <reaction evidence="7">
        <text>GTP + H2O = GDP + phosphate + H(+)</text>
        <dbReference type="Rhea" id="RHEA:19669"/>
        <dbReference type="ChEBI" id="CHEBI:15377"/>
        <dbReference type="ChEBI" id="CHEBI:15378"/>
        <dbReference type="ChEBI" id="CHEBI:37565"/>
        <dbReference type="ChEBI" id="CHEBI:43474"/>
        <dbReference type="ChEBI" id="CHEBI:58189"/>
    </reaction>
    <physiologicalReaction direction="left-to-right" evidence="7">
        <dbReference type="Rhea" id="RHEA:19670"/>
    </physiologicalReaction>
</comment>
<dbReference type="NCBIfam" id="TIGR00231">
    <property type="entry name" value="small_GTP"/>
    <property type="match status" value="1"/>
</dbReference>
<accession>A0A8C7LD46</accession>
<dbReference type="AlphaFoldDB" id="A0A8C7LD46"/>
<keyword evidence="4" id="KW-0251">Elongation factor</keyword>
<evidence type="ECO:0000256" key="2">
    <source>
        <dbReference type="ARBA" id="ARBA00022490"/>
    </source>
</evidence>
<sequence length="824" mass="91691">MDKKSNIRNMSVIAHVDHGKSTLTDSLVSKAGIIAGSRAGETRFTDTRKDEQERCITIKSTAISMYYELGENDMAFIKQSKDGLGFLINLIDSPGHVDFSSEVTAALRVTDGALVVVDCVSGVCVQTETVLRQAIAERIKPVLMMNKMDRALLELQLEPEDLFQTFQRIVENVNVIIATYGEDEAGPMGAIMIDPVIGTVGFGSGLHGWAFTLKQFAEMYVTKFSVEDMMKKLWGERFFDPATGKFSKSNLGPDGKKLPRTFSQLVLDPIFKVFDAIMNFKKDETAKLIEKLDIKLDSEDKEKEGKPLLKAVMRRWLPAGEALLQMITIHLPSPVTAQKYRCELLYEGPGDDEAAMGIKNCDPKAPLMMYISKMVPTTDKGRFYAFGRVFSGCVSTGLKVRIMGPNFTPGKKEDLYIKPIQRTILMMGRYVEPIEDVPCGNIVGLVGVDHALVKSSAHNMRVMKFSVSPVVRVAVEAKNPADLPKLVEGLKRLAKSDPMVQCIIEESGEHIIAGAGELHLEICLKDLEEDHAGIPLKKSDPVVSYRETVSEESEVMCLSKSPNKHNRLYMRAKPFPDGLAEDIEKGDVSPRQELKIRARFLADKYEWDVSEARKIWCFGPDGTGPNLLMDVTKGVQYLNEIKDSVVAGFQWAVKEGVLCEENMRAVRFDIHDVTLHTDAIHRGGGQIIPTARRVLYACQLTAQPRLMEPVYLVEIQCPEQVVGGIYGVLNRKRGHVFEESQVMGTPMFIVKAYLPVNESFGFTADLRSNTGGQAFPQCVFDHWQILQGDPQDPTTKTAIVVAETRKRKGLKEGIPALDNYLDKL</sequence>
<dbReference type="SUPFAM" id="SSF54980">
    <property type="entry name" value="EF-G C-terminal domain-like"/>
    <property type="match status" value="2"/>
</dbReference>
<keyword evidence="6" id="KW-0342">GTP-binding</keyword>
<reference evidence="9" key="1">
    <citation type="submission" date="2025-08" db="UniProtKB">
        <authorList>
            <consortium name="Ensembl"/>
        </authorList>
    </citation>
    <scope>IDENTIFICATION</scope>
</reference>
<dbReference type="InterPro" id="IPR027417">
    <property type="entry name" value="P-loop_NTPase"/>
</dbReference>
<keyword evidence="3" id="KW-0547">Nucleotide-binding</keyword>
<dbReference type="CDD" id="cd04096">
    <property type="entry name" value="eEF2_snRNP_like_C"/>
    <property type="match status" value="1"/>
</dbReference>
<dbReference type="CDD" id="cd16261">
    <property type="entry name" value="EF2_snRNP_III"/>
    <property type="match status" value="1"/>
</dbReference>
<evidence type="ECO:0000259" key="8">
    <source>
        <dbReference type="PROSITE" id="PS51722"/>
    </source>
</evidence>
<dbReference type="SMART" id="SM00838">
    <property type="entry name" value="EFG_C"/>
    <property type="match status" value="1"/>
</dbReference>
<dbReference type="SUPFAM" id="SSF52540">
    <property type="entry name" value="P-loop containing nucleoside triphosphate hydrolases"/>
    <property type="match status" value="1"/>
</dbReference>
<proteinExistence type="predicted"/>
<dbReference type="InterPro" id="IPR014721">
    <property type="entry name" value="Ribsml_uS5_D2-typ_fold_subgr"/>
</dbReference>
<dbReference type="Pfam" id="PF14492">
    <property type="entry name" value="EFG_III"/>
    <property type="match status" value="1"/>
</dbReference>
<dbReference type="SUPFAM" id="SSF50447">
    <property type="entry name" value="Translation proteins"/>
    <property type="match status" value="1"/>
</dbReference>
<dbReference type="Gene3D" id="3.30.230.10">
    <property type="match status" value="1"/>
</dbReference>
<dbReference type="CDD" id="cd01885">
    <property type="entry name" value="EF2"/>
    <property type="match status" value="1"/>
</dbReference>
<evidence type="ECO:0000256" key="1">
    <source>
        <dbReference type="ARBA" id="ARBA00004496"/>
    </source>
</evidence>
<evidence type="ECO:0000256" key="3">
    <source>
        <dbReference type="ARBA" id="ARBA00022741"/>
    </source>
</evidence>
<dbReference type="InterPro" id="IPR005517">
    <property type="entry name" value="Transl_elong_EFG/EF2_IV"/>
</dbReference>
<dbReference type="Ensembl" id="ENSOKIT00005123285.1">
    <property type="protein sequence ID" value="ENSOKIP00005115243.1"/>
    <property type="gene ID" value="ENSOKIG00005049981.1"/>
</dbReference>
<organism evidence="9 10">
    <name type="scientific">Oncorhynchus kisutch</name>
    <name type="common">Coho salmon</name>
    <name type="synonym">Salmo kisutch</name>
    <dbReference type="NCBI Taxonomy" id="8019"/>
    <lineage>
        <taxon>Eukaryota</taxon>
        <taxon>Metazoa</taxon>
        <taxon>Chordata</taxon>
        <taxon>Craniata</taxon>
        <taxon>Vertebrata</taxon>
        <taxon>Euteleostomi</taxon>
        <taxon>Actinopterygii</taxon>
        <taxon>Neopterygii</taxon>
        <taxon>Teleostei</taxon>
        <taxon>Protacanthopterygii</taxon>
        <taxon>Salmoniformes</taxon>
        <taxon>Salmonidae</taxon>
        <taxon>Salmoninae</taxon>
        <taxon>Oncorhynchus</taxon>
    </lineage>
</organism>
<dbReference type="SUPFAM" id="SSF54211">
    <property type="entry name" value="Ribosomal protein S5 domain 2-like"/>
    <property type="match status" value="1"/>
</dbReference>
<dbReference type="InterPro" id="IPR000795">
    <property type="entry name" value="T_Tr_GTP-bd_dom"/>
</dbReference>
<dbReference type="Gene3D" id="3.30.70.870">
    <property type="entry name" value="Elongation Factor G (Translational Gtpase), domain 3"/>
    <property type="match status" value="1"/>
</dbReference>
<comment type="subcellular location">
    <subcellularLocation>
        <location evidence="1">Cytoplasm</location>
    </subcellularLocation>
</comment>
<dbReference type="PANTHER" id="PTHR42908">
    <property type="entry name" value="TRANSLATION ELONGATION FACTOR-RELATED"/>
    <property type="match status" value="1"/>
</dbReference>
<evidence type="ECO:0000256" key="5">
    <source>
        <dbReference type="ARBA" id="ARBA00022917"/>
    </source>
</evidence>
<name>A0A8C7LD46_ONCKI</name>
<dbReference type="InterPro" id="IPR020568">
    <property type="entry name" value="Ribosomal_Su5_D2-typ_SF"/>
</dbReference>
<dbReference type="GO" id="GO:1990904">
    <property type="term" value="C:ribonucleoprotein complex"/>
    <property type="evidence" value="ECO:0007669"/>
    <property type="project" value="TreeGrafter"/>
</dbReference>
<dbReference type="PROSITE" id="PS51722">
    <property type="entry name" value="G_TR_2"/>
    <property type="match status" value="1"/>
</dbReference>
<dbReference type="GO" id="GO:0005829">
    <property type="term" value="C:cytosol"/>
    <property type="evidence" value="ECO:0007669"/>
    <property type="project" value="TreeGrafter"/>
</dbReference>
<dbReference type="FunFam" id="3.40.50.300:FF:000058">
    <property type="entry name" value="Translation elongation factor 2"/>
    <property type="match status" value="1"/>
</dbReference>
<dbReference type="InterPro" id="IPR031157">
    <property type="entry name" value="G_TR_CS"/>
</dbReference>
<gene>
    <name evidence="9" type="primary">LOC109874514</name>
</gene>
<evidence type="ECO:0000256" key="6">
    <source>
        <dbReference type="ARBA" id="ARBA00023134"/>
    </source>
</evidence>
<feature type="domain" description="Tr-type G" evidence="8">
    <location>
        <begin position="5"/>
        <end position="335"/>
    </location>
</feature>
<dbReference type="PRINTS" id="PR00315">
    <property type="entry name" value="ELONGATNFCT"/>
</dbReference>
<dbReference type="PROSITE" id="PS00301">
    <property type="entry name" value="G_TR_1"/>
    <property type="match status" value="1"/>
</dbReference>
<evidence type="ECO:0000313" key="10">
    <source>
        <dbReference type="Proteomes" id="UP000694557"/>
    </source>
</evidence>
<keyword evidence="2" id="KW-0963">Cytoplasm</keyword>
<dbReference type="Pfam" id="PF00679">
    <property type="entry name" value="EFG_C"/>
    <property type="match status" value="1"/>
</dbReference>
<dbReference type="Gene3D" id="3.30.70.240">
    <property type="match status" value="1"/>
</dbReference>
<dbReference type="Gene3D" id="3.40.50.300">
    <property type="entry name" value="P-loop containing nucleotide triphosphate hydrolases"/>
    <property type="match status" value="1"/>
</dbReference>
<keyword evidence="5" id="KW-0648">Protein biosynthesis</keyword>
<dbReference type="GeneTree" id="ENSGT00940000154662"/>
<evidence type="ECO:0000256" key="4">
    <source>
        <dbReference type="ARBA" id="ARBA00022768"/>
    </source>
</evidence>
<evidence type="ECO:0000256" key="7">
    <source>
        <dbReference type="ARBA" id="ARBA00049117"/>
    </source>
</evidence>